<keyword evidence="3" id="KW-1185">Reference proteome</keyword>
<dbReference type="SMART" id="SM00404">
    <property type="entry name" value="PTPc_motif"/>
    <property type="match status" value="1"/>
</dbReference>
<dbReference type="AlphaFoldDB" id="A0A0R3S148"/>
<evidence type="ECO:0000259" key="2">
    <source>
        <dbReference type="PROSITE" id="PS50056"/>
    </source>
</evidence>
<dbReference type="WBParaSite" id="EEL_0000837701-mRNA-1">
    <property type="protein sequence ID" value="EEL_0000837701-mRNA-1"/>
    <property type="gene ID" value="EEL_0000837701"/>
</dbReference>
<organism evidence="3 4">
    <name type="scientific">Elaeophora elaphi</name>
    <dbReference type="NCBI Taxonomy" id="1147741"/>
    <lineage>
        <taxon>Eukaryota</taxon>
        <taxon>Metazoa</taxon>
        <taxon>Ecdysozoa</taxon>
        <taxon>Nematoda</taxon>
        <taxon>Chromadorea</taxon>
        <taxon>Rhabditida</taxon>
        <taxon>Spirurina</taxon>
        <taxon>Spiruromorpha</taxon>
        <taxon>Filarioidea</taxon>
        <taxon>Onchocercidae</taxon>
        <taxon>Elaeophora</taxon>
    </lineage>
</organism>
<dbReference type="Gene3D" id="3.90.190.10">
    <property type="entry name" value="Protein tyrosine phosphatase superfamily"/>
    <property type="match status" value="1"/>
</dbReference>
<evidence type="ECO:0000313" key="3">
    <source>
        <dbReference type="Proteomes" id="UP000050640"/>
    </source>
</evidence>
<dbReference type="PROSITE" id="PS50055">
    <property type="entry name" value="TYR_PHOSPHATASE_PTP"/>
    <property type="match status" value="1"/>
</dbReference>
<dbReference type="PROSITE" id="PS50056">
    <property type="entry name" value="TYR_PHOSPHATASE_2"/>
    <property type="match status" value="1"/>
</dbReference>
<accession>A0A0R3S148</accession>
<dbReference type="PANTHER" id="PTHR45706:SF1">
    <property type="entry name" value="PEZ, ISOFORM A"/>
    <property type="match status" value="1"/>
</dbReference>
<feature type="domain" description="Tyrosine-protein phosphatase" evidence="1">
    <location>
        <begin position="1"/>
        <end position="216"/>
    </location>
</feature>
<sequence length="223" mass="25291">MEKLRLSDHSVTLLSSTASKHQVTMMFQLKQNSSGERRTIYHLRLMDWESGGIPPSEESFLGFMDAVNSVRRHLENEQLKETKSKMLNLTDQTNQNRPQPIDYGHYNWCKKGLHMVNCALHYSPSSHSDASSSGSPSIGIKNDGVVDVIAAPTIIHCLTGAHESGVYLLVELMIHCIAYNMCVDISKTLAMLRQQRMCLVKNVEQYRFVYSVLISYLQKSRLI</sequence>
<dbReference type="Proteomes" id="UP000050640">
    <property type="component" value="Unplaced"/>
</dbReference>
<evidence type="ECO:0000259" key="1">
    <source>
        <dbReference type="PROSITE" id="PS50055"/>
    </source>
</evidence>
<dbReference type="InterPro" id="IPR000387">
    <property type="entry name" value="Tyr_Pase_dom"/>
</dbReference>
<name>A0A0R3S148_9BILA</name>
<dbReference type="SMART" id="SM00194">
    <property type="entry name" value="PTPc"/>
    <property type="match status" value="1"/>
</dbReference>
<evidence type="ECO:0000313" key="4">
    <source>
        <dbReference type="WBParaSite" id="EEL_0000837701-mRNA-1"/>
    </source>
</evidence>
<dbReference type="GO" id="GO:0004725">
    <property type="term" value="F:protein tyrosine phosphatase activity"/>
    <property type="evidence" value="ECO:0007669"/>
    <property type="project" value="InterPro"/>
</dbReference>
<dbReference type="InterPro" id="IPR003595">
    <property type="entry name" value="Tyr_Pase_cat"/>
</dbReference>
<reference evidence="4" key="1">
    <citation type="submission" date="2017-02" db="UniProtKB">
        <authorList>
            <consortium name="WormBaseParasite"/>
        </authorList>
    </citation>
    <scope>IDENTIFICATION</scope>
</reference>
<dbReference type="SUPFAM" id="SSF52799">
    <property type="entry name" value="(Phosphotyrosine protein) phosphatases II"/>
    <property type="match status" value="1"/>
</dbReference>
<dbReference type="PRINTS" id="PR00700">
    <property type="entry name" value="PRTYPHPHTASE"/>
</dbReference>
<proteinExistence type="predicted"/>
<dbReference type="PANTHER" id="PTHR45706">
    <property type="entry name" value="TYROSINE-PROTEIN PHOSPHATASE"/>
    <property type="match status" value="1"/>
</dbReference>
<dbReference type="InterPro" id="IPR000242">
    <property type="entry name" value="PTP_cat"/>
</dbReference>
<dbReference type="InterPro" id="IPR029021">
    <property type="entry name" value="Prot-tyrosine_phosphatase-like"/>
</dbReference>
<protein>
    <submittedName>
        <fullName evidence="4">TYR_PHOSPHATASE_2 domain-containing protein</fullName>
    </submittedName>
</protein>
<dbReference type="STRING" id="1147741.A0A0R3S148"/>
<feature type="domain" description="Tyrosine specific protein phosphatases" evidence="2">
    <location>
        <begin position="152"/>
        <end position="207"/>
    </location>
</feature>
<dbReference type="Pfam" id="PF00102">
    <property type="entry name" value="Y_phosphatase"/>
    <property type="match status" value="2"/>
</dbReference>